<dbReference type="EMBL" id="FOYI01000008">
    <property type="protein sequence ID" value="SFR14072.1"/>
    <property type="molecule type" value="Genomic_DNA"/>
</dbReference>
<feature type="domain" description="Major facilitator superfamily (MFS) profile" evidence="5">
    <location>
        <begin position="212"/>
        <end position="415"/>
    </location>
</feature>
<keyword evidence="2 4" id="KW-1133">Transmembrane helix</keyword>
<evidence type="ECO:0000256" key="2">
    <source>
        <dbReference type="ARBA" id="ARBA00022989"/>
    </source>
</evidence>
<feature type="transmembrane region" description="Helical" evidence="4">
    <location>
        <begin position="170"/>
        <end position="188"/>
    </location>
</feature>
<name>A0A1I6E942_9RHOB</name>
<dbReference type="PROSITE" id="PS50850">
    <property type="entry name" value="MFS"/>
    <property type="match status" value="1"/>
</dbReference>
<dbReference type="GO" id="GO:0022857">
    <property type="term" value="F:transmembrane transporter activity"/>
    <property type="evidence" value="ECO:0007669"/>
    <property type="project" value="InterPro"/>
</dbReference>
<feature type="transmembrane region" description="Helical" evidence="4">
    <location>
        <begin position="144"/>
        <end position="164"/>
    </location>
</feature>
<accession>A0A1I6E942</accession>
<reference evidence="6 7" key="1">
    <citation type="submission" date="2016-10" db="EMBL/GenBank/DDBJ databases">
        <authorList>
            <person name="de Groot N.N."/>
        </authorList>
    </citation>
    <scope>NUCLEOTIDE SEQUENCE [LARGE SCALE GENOMIC DNA]</scope>
    <source>
        <strain evidence="7">KMM 9023,NRIC 0796,JCM 17311,KCTC 23692</strain>
    </source>
</reference>
<dbReference type="AlphaFoldDB" id="A0A1I6E942"/>
<evidence type="ECO:0000256" key="4">
    <source>
        <dbReference type="SAM" id="Phobius"/>
    </source>
</evidence>
<keyword evidence="3 4" id="KW-0472">Membrane</keyword>
<protein>
    <submittedName>
        <fullName evidence="6">Glycoside/pentoside/hexuronide:cation symporter, GPH family</fullName>
    </submittedName>
</protein>
<feature type="transmembrane region" description="Helical" evidence="4">
    <location>
        <begin position="278"/>
        <end position="297"/>
    </location>
</feature>
<evidence type="ECO:0000259" key="5">
    <source>
        <dbReference type="PROSITE" id="PS50850"/>
    </source>
</evidence>
<evidence type="ECO:0000313" key="7">
    <source>
        <dbReference type="Proteomes" id="UP000199302"/>
    </source>
</evidence>
<feature type="transmembrane region" description="Helical" evidence="4">
    <location>
        <begin position="303"/>
        <end position="327"/>
    </location>
</feature>
<feature type="transmembrane region" description="Helical" evidence="4">
    <location>
        <begin position="216"/>
        <end position="238"/>
    </location>
</feature>
<feature type="transmembrane region" description="Helical" evidence="4">
    <location>
        <begin position="33"/>
        <end position="54"/>
    </location>
</feature>
<proteinExistence type="predicted"/>
<dbReference type="RefSeq" id="WP_092081265.1">
    <property type="nucleotide sequence ID" value="NZ_FOYI01000008.1"/>
</dbReference>
<dbReference type="InterPro" id="IPR036259">
    <property type="entry name" value="MFS_trans_sf"/>
</dbReference>
<feature type="transmembrane region" description="Helical" evidence="4">
    <location>
        <begin position="244"/>
        <end position="266"/>
    </location>
</feature>
<feature type="transmembrane region" description="Helical" evidence="4">
    <location>
        <begin position="9"/>
        <end position="27"/>
    </location>
</feature>
<feature type="transmembrane region" description="Helical" evidence="4">
    <location>
        <begin position="101"/>
        <end position="123"/>
    </location>
</feature>
<organism evidence="6 7">
    <name type="scientific">Poseidonocella sedimentorum</name>
    <dbReference type="NCBI Taxonomy" id="871652"/>
    <lineage>
        <taxon>Bacteria</taxon>
        <taxon>Pseudomonadati</taxon>
        <taxon>Pseudomonadota</taxon>
        <taxon>Alphaproteobacteria</taxon>
        <taxon>Rhodobacterales</taxon>
        <taxon>Roseobacteraceae</taxon>
        <taxon>Poseidonocella</taxon>
    </lineage>
</organism>
<dbReference type="InterPro" id="IPR020846">
    <property type="entry name" value="MFS_dom"/>
</dbReference>
<dbReference type="Gene3D" id="1.20.1250.20">
    <property type="entry name" value="MFS general substrate transporter like domains"/>
    <property type="match status" value="2"/>
</dbReference>
<dbReference type="Proteomes" id="UP000199302">
    <property type="component" value="Unassembled WGS sequence"/>
</dbReference>
<feature type="transmembrane region" description="Helical" evidence="4">
    <location>
        <begin position="75"/>
        <end position="95"/>
    </location>
</feature>
<keyword evidence="7" id="KW-1185">Reference proteome</keyword>
<evidence type="ECO:0000256" key="1">
    <source>
        <dbReference type="ARBA" id="ARBA00022692"/>
    </source>
</evidence>
<dbReference type="STRING" id="871652.SAMN04515673_10876"/>
<sequence length="415" mass="42297">MRAAAERLPAYAGFAAVLAAAGLPIYIHAPKVYADRFGLSFAALGLVLSALRLLDVVQDPALGWLSSRLGRWRGPGVAIALALMALSMVALFAVAPPVAPLAWFALCMAGLFTGYSFLSITFYARGVTKARGLGPGGHLRLAGWRETGGILGLCLAAVAPALLTGGAQPMAIYAAGFALAALLAGLAMRAEWAGPQAEAGDPGLRAILADALARRLLLIALANAAPVAITATLFLFFVETRLGAPAAAGPLLLLFFLSAGATAPLWARLAGRFGARRVLLWAMALAIVTFAGTLALGAGDLPWFALICFLSGAALGADMTLLPAIFAAHLARIAPQASLGFGLWSFVSKLTLALAAGFALPLLDWAGVSPGGSTSPPTSATGLGALSLLYAGVPCLLKLVAMGLLARTALPEARP</sequence>
<evidence type="ECO:0000313" key="6">
    <source>
        <dbReference type="EMBL" id="SFR14072.1"/>
    </source>
</evidence>
<keyword evidence="1 4" id="KW-0812">Transmembrane</keyword>
<evidence type="ECO:0000256" key="3">
    <source>
        <dbReference type="ARBA" id="ARBA00023136"/>
    </source>
</evidence>
<dbReference type="OrthoDB" id="181905at2"/>
<feature type="transmembrane region" description="Helical" evidence="4">
    <location>
        <begin position="383"/>
        <end position="406"/>
    </location>
</feature>
<dbReference type="SUPFAM" id="SSF103473">
    <property type="entry name" value="MFS general substrate transporter"/>
    <property type="match status" value="1"/>
</dbReference>
<gene>
    <name evidence="6" type="ORF">SAMN04515673_10876</name>
</gene>
<dbReference type="Pfam" id="PF13347">
    <property type="entry name" value="MFS_2"/>
    <property type="match status" value="1"/>
</dbReference>
<feature type="transmembrane region" description="Helical" evidence="4">
    <location>
        <begin position="339"/>
        <end position="363"/>
    </location>
</feature>